<dbReference type="STRING" id="6832.A0A553N8E9"/>
<dbReference type="InterPro" id="IPR002048">
    <property type="entry name" value="EF_hand_dom"/>
</dbReference>
<sequence>MAAFVYGDITRELHAVWAAKVGSERNSLPESDIQSLFNELLLFPSQAQIFEMFQCARDCTQQVCKVSTSSCSSSNDSPKEEKMVFFAPPVNRKNSLTFGEFCVFATELRKYYCKHDKQNGGGLAMNPTTRALEKAKFKTQKSSSSSYDVFLGGSCNPTSWRQDFAIPYFKSYGITYYNPQQSNWVPEMIELEHQAKQTSQILFFVMNEKTRNVVSMIEVAYLSGGQRKVIVMINPYPNSSHLINGEKLLESEYLDLNAGLTTVHDLVERQGIPVFKDINIALSCISKVLKENRTIEDLGLKDQVQPVKLAHIQIGDKLVRLREVFDTLDTHRLGKITLNDLKMAFRVHAHRDLTPKDLRQIMAACDGVMSKRKSASFSNDQVMIGFDQFCCIVSEFKHKPSAVDPSGSCREKSGVSSKANHLLRKARSPFHKVAGWIENARSYRRERNEESSSGLLPSSSSSSCNLKRRGSQIRDVYLGGASRGTRWREQIAIPMLKKHGLTYFNPHSSASRLRRLIPIEASAMDNSRVLLFVILGNSRSVSAMCEAAYYIGKGTHVVLCIQKIKPDTLIDGEVLSKTALKDFNRGRSYLSDIANREAVPIFEEINEAVECALQKCKQMDH</sequence>
<evidence type="ECO:0000256" key="1">
    <source>
        <dbReference type="SAM" id="MobiDB-lite"/>
    </source>
</evidence>
<dbReference type="OrthoDB" id="6493944at2759"/>
<name>A0A553N8E9_TIGCA</name>
<evidence type="ECO:0000313" key="3">
    <source>
        <dbReference type="EMBL" id="TRY61726.1"/>
    </source>
</evidence>
<dbReference type="GO" id="GO:0005509">
    <property type="term" value="F:calcium ion binding"/>
    <property type="evidence" value="ECO:0007669"/>
    <property type="project" value="InterPro"/>
</dbReference>
<gene>
    <name evidence="3" type="ORF">TCAL_11143</name>
</gene>
<dbReference type="PANTHER" id="PTHR36300:SF1">
    <property type="entry name" value="RAW, ISOFORM A"/>
    <property type="match status" value="1"/>
</dbReference>
<dbReference type="EMBL" id="VCGU01000459">
    <property type="protein sequence ID" value="TRY61726.1"/>
    <property type="molecule type" value="Genomic_DNA"/>
</dbReference>
<dbReference type="OMA" id="EYICRGR"/>
<feature type="region of interest" description="Disordered" evidence="1">
    <location>
        <begin position="447"/>
        <end position="467"/>
    </location>
</feature>
<dbReference type="Gene3D" id="3.40.50.450">
    <property type="match status" value="2"/>
</dbReference>
<dbReference type="Proteomes" id="UP000318571">
    <property type="component" value="Chromosome 8"/>
</dbReference>
<dbReference type="Pfam" id="PF15891">
    <property type="entry name" value="Nuc_deoxyri_tr2"/>
    <property type="match status" value="2"/>
</dbReference>
<feature type="domain" description="EF-hand" evidence="2">
    <location>
        <begin position="316"/>
        <end position="351"/>
    </location>
</feature>
<evidence type="ECO:0000313" key="4">
    <source>
        <dbReference type="Proteomes" id="UP000318571"/>
    </source>
</evidence>
<dbReference type="SUPFAM" id="SSF47473">
    <property type="entry name" value="EF-hand"/>
    <property type="match status" value="1"/>
</dbReference>
<proteinExistence type="predicted"/>
<comment type="caution">
    <text evidence="3">The sequence shown here is derived from an EMBL/GenBank/DDBJ whole genome shotgun (WGS) entry which is preliminary data.</text>
</comment>
<dbReference type="PROSITE" id="PS50222">
    <property type="entry name" value="EF_HAND_2"/>
    <property type="match status" value="1"/>
</dbReference>
<organism evidence="3 4">
    <name type="scientific">Tigriopus californicus</name>
    <name type="common">Marine copepod</name>
    <dbReference type="NCBI Taxonomy" id="6832"/>
    <lineage>
        <taxon>Eukaryota</taxon>
        <taxon>Metazoa</taxon>
        <taxon>Ecdysozoa</taxon>
        <taxon>Arthropoda</taxon>
        <taxon>Crustacea</taxon>
        <taxon>Multicrustacea</taxon>
        <taxon>Hexanauplia</taxon>
        <taxon>Copepoda</taxon>
        <taxon>Harpacticoida</taxon>
        <taxon>Harpacticidae</taxon>
        <taxon>Tigriopus</taxon>
    </lineage>
</organism>
<reference evidence="3 4" key="1">
    <citation type="journal article" date="2018" name="Nat. Ecol. Evol.">
        <title>Genomic signatures of mitonuclear coevolution across populations of Tigriopus californicus.</title>
        <authorList>
            <person name="Barreto F.S."/>
            <person name="Watson E.T."/>
            <person name="Lima T.G."/>
            <person name="Willett C.S."/>
            <person name="Edmands S."/>
            <person name="Li W."/>
            <person name="Burton R.S."/>
        </authorList>
    </citation>
    <scope>NUCLEOTIDE SEQUENCE [LARGE SCALE GENOMIC DNA]</scope>
    <source>
        <strain evidence="3 4">San Diego</strain>
    </source>
</reference>
<keyword evidence="4" id="KW-1185">Reference proteome</keyword>
<dbReference type="InterPro" id="IPR039470">
    <property type="entry name" value="Nuc_deoxyri_tr2"/>
</dbReference>
<protein>
    <recommendedName>
        <fullName evidence="2">EF-hand domain-containing protein</fullName>
    </recommendedName>
</protein>
<dbReference type="InterPro" id="IPR011992">
    <property type="entry name" value="EF-hand-dom_pair"/>
</dbReference>
<dbReference type="AlphaFoldDB" id="A0A553N8E9"/>
<dbReference type="GO" id="GO:0005886">
    <property type="term" value="C:plasma membrane"/>
    <property type="evidence" value="ECO:0007669"/>
    <property type="project" value="TreeGrafter"/>
</dbReference>
<dbReference type="PANTHER" id="PTHR36300">
    <property type="entry name" value="RAW, ISOFORM A"/>
    <property type="match status" value="1"/>
</dbReference>
<dbReference type="Gene3D" id="1.10.238.10">
    <property type="entry name" value="EF-hand"/>
    <property type="match status" value="1"/>
</dbReference>
<evidence type="ECO:0000259" key="2">
    <source>
        <dbReference type="PROSITE" id="PS50222"/>
    </source>
</evidence>
<feature type="compositionally biased region" description="Low complexity" evidence="1">
    <location>
        <begin position="451"/>
        <end position="463"/>
    </location>
</feature>
<accession>A0A553N8E9</accession>